<reference evidence="1 2" key="1">
    <citation type="journal article" date="2015" name="Proc. Natl. Acad. Sci. U.S.A.">
        <title>The resurrection genome of Boea hygrometrica: A blueprint for survival of dehydration.</title>
        <authorList>
            <person name="Xiao L."/>
            <person name="Yang G."/>
            <person name="Zhang L."/>
            <person name="Yang X."/>
            <person name="Zhao S."/>
            <person name="Ji Z."/>
            <person name="Zhou Q."/>
            <person name="Hu M."/>
            <person name="Wang Y."/>
            <person name="Chen M."/>
            <person name="Xu Y."/>
            <person name="Jin H."/>
            <person name="Xiao X."/>
            <person name="Hu G."/>
            <person name="Bao F."/>
            <person name="Hu Y."/>
            <person name="Wan P."/>
            <person name="Li L."/>
            <person name="Deng X."/>
            <person name="Kuang T."/>
            <person name="Xiang C."/>
            <person name="Zhu J.K."/>
            <person name="Oliver M.J."/>
            <person name="He Y."/>
        </authorList>
    </citation>
    <scope>NUCLEOTIDE SEQUENCE [LARGE SCALE GENOMIC DNA]</scope>
    <source>
        <strain evidence="2">cv. XS01</strain>
    </source>
</reference>
<proteinExistence type="predicted"/>
<gene>
    <name evidence="1" type="ORF">F511_27972</name>
</gene>
<evidence type="ECO:0000313" key="1">
    <source>
        <dbReference type="EMBL" id="KZV36863.1"/>
    </source>
</evidence>
<organism evidence="1 2">
    <name type="scientific">Dorcoceras hygrometricum</name>
    <dbReference type="NCBI Taxonomy" id="472368"/>
    <lineage>
        <taxon>Eukaryota</taxon>
        <taxon>Viridiplantae</taxon>
        <taxon>Streptophyta</taxon>
        <taxon>Embryophyta</taxon>
        <taxon>Tracheophyta</taxon>
        <taxon>Spermatophyta</taxon>
        <taxon>Magnoliopsida</taxon>
        <taxon>eudicotyledons</taxon>
        <taxon>Gunneridae</taxon>
        <taxon>Pentapetalae</taxon>
        <taxon>asterids</taxon>
        <taxon>lamiids</taxon>
        <taxon>Lamiales</taxon>
        <taxon>Gesneriaceae</taxon>
        <taxon>Didymocarpoideae</taxon>
        <taxon>Trichosporeae</taxon>
        <taxon>Loxocarpinae</taxon>
        <taxon>Dorcoceras</taxon>
    </lineage>
</organism>
<accession>A0A2Z7BQJ5</accession>
<keyword evidence="2" id="KW-1185">Reference proteome</keyword>
<sequence>MRASSSQPSHTRATTLHNIYEISSTQAKKLTVEASKFGHPALNLNVQPNSSPMYNSACKNTQLSHPTTHALQTMLSAAYDYSDIIFAQTSSLYSTQEKQLSLCIQNSSHLFSFRTRSELLSRQLTKRQIRSKWVSTTQMYSTTTGQITLKQLSQNALSSLRQPKQPATLSACSNYARTAHNMPTSTARSYRLDPTLISLCVKNCPHQMSTSNNDF</sequence>
<name>A0A2Z7BQJ5_9LAMI</name>
<dbReference type="Proteomes" id="UP000250235">
    <property type="component" value="Unassembled WGS sequence"/>
</dbReference>
<dbReference type="AlphaFoldDB" id="A0A2Z7BQJ5"/>
<evidence type="ECO:0000313" key="2">
    <source>
        <dbReference type="Proteomes" id="UP000250235"/>
    </source>
</evidence>
<protein>
    <submittedName>
        <fullName evidence="1">Uncharacterized protein</fullName>
    </submittedName>
</protein>
<dbReference type="EMBL" id="KV003195">
    <property type="protein sequence ID" value="KZV36863.1"/>
    <property type="molecule type" value="Genomic_DNA"/>
</dbReference>